<protein>
    <recommendedName>
        <fullName evidence="7">DNA-directed RNA polymerase III subunit</fullName>
    </recommendedName>
</protein>
<dbReference type="OrthoDB" id="2018787at2759"/>
<organism evidence="6">
    <name type="scientific">Selaginella moellendorffii</name>
    <name type="common">Spikemoss</name>
    <dbReference type="NCBI Taxonomy" id="88036"/>
    <lineage>
        <taxon>Eukaryota</taxon>
        <taxon>Viridiplantae</taxon>
        <taxon>Streptophyta</taxon>
        <taxon>Embryophyta</taxon>
        <taxon>Tracheophyta</taxon>
        <taxon>Lycopodiopsida</taxon>
        <taxon>Selaginellales</taxon>
        <taxon>Selaginellaceae</taxon>
        <taxon>Selaginella</taxon>
    </lineage>
</organism>
<dbReference type="InterPro" id="IPR024661">
    <property type="entry name" value="RNA_pol_III_Rpc31"/>
</dbReference>
<evidence type="ECO:0000256" key="2">
    <source>
        <dbReference type="ARBA" id="ARBA00008352"/>
    </source>
</evidence>
<name>D8R486_SELML</name>
<dbReference type="OMA" id="CNEATKE"/>
<evidence type="ECO:0008006" key="7">
    <source>
        <dbReference type="Google" id="ProtNLM"/>
    </source>
</evidence>
<feature type="compositionally biased region" description="Acidic residues" evidence="4">
    <location>
        <begin position="188"/>
        <end position="208"/>
    </location>
</feature>
<dbReference type="Proteomes" id="UP000001514">
    <property type="component" value="Unassembled WGS sequence"/>
</dbReference>
<comment type="similarity">
    <text evidence="2">Belongs to the eukaryotic RPC7 RNA polymerase subunit family.</text>
</comment>
<feature type="region of interest" description="Disordered" evidence="4">
    <location>
        <begin position="167"/>
        <end position="242"/>
    </location>
</feature>
<dbReference type="STRING" id="88036.D8R486"/>
<evidence type="ECO:0000256" key="3">
    <source>
        <dbReference type="ARBA" id="ARBA00023242"/>
    </source>
</evidence>
<feature type="compositionally biased region" description="Basic and acidic residues" evidence="4">
    <location>
        <begin position="167"/>
        <end position="187"/>
    </location>
</feature>
<evidence type="ECO:0000256" key="1">
    <source>
        <dbReference type="ARBA" id="ARBA00004123"/>
    </source>
</evidence>
<evidence type="ECO:0000313" key="5">
    <source>
        <dbReference type="EMBL" id="EFJ33420.1"/>
    </source>
</evidence>
<dbReference type="PANTHER" id="PTHR15367">
    <property type="entry name" value="DNA-DIRECTED RNA POLYMERASE III"/>
    <property type="match status" value="1"/>
</dbReference>
<dbReference type="GO" id="GO:0005666">
    <property type="term" value="C:RNA polymerase III complex"/>
    <property type="evidence" value="ECO:0000318"/>
    <property type="project" value="GO_Central"/>
</dbReference>
<gene>
    <name evidence="5" type="ORF">SELMODRAFT_407201</name>
</gene>
<dbReference type="EMBL" id="GL377571">
    <property type="protein sequence ID" value="EFJ33420.1"/>
    <property type="molecule type" value="Genomic_DNA"/>
</dbReference>
<dbReference type="FunCoup" id="D8R486">
    <property type="interactions" value="1659"/>
</dbReference>
<dbReference type="GO" id="GO:0006383">
    <property type="term" value="P:transcription by RNA polymerase III"/>
    <property type="evidence" value="ECO:0007669"/>
    <property type="project" value="InterPro"/>
</dbReference>
<keyword evidence="3" id="KW-0539">Nucleus</keyword>
<evidence type="ECO:0000313" key="6">
    <source>
        <dbReference type="Proteomes" id="UP000001514"/>
    </source>
</evidence>
<dbReference type="KEGG" id="smo:SELMODRAFT_407201"/>
<dbReference type="PANTHER" id="PTHR15367:SF2">
    <property type="entry name" value="DNA-DIRECTED RNA POLYMERASE III SUBUNIT"/>
    <property type="match status" value="1"/>
</dbReference>
<sequence length="242" mass="26891">MSGRGRGAFSRGRGRGRGGGGRAGPIIRDETGGILTARKLEGPPPLFPAVETLPERPDITQGNNAFLVERRRTLHTFWNESAYYIEAVDKDTSSVPSDVERCLSRSKPGPQTKRKSLSLYLQLSSMFFPAELLGNQRKKRRENDEEGIWNLKGSSKSDLGRLDKLASLEQKVGQKGDKEAGENKEGEGAEENEEDQDIAFDDEDEFEDDYGKNEEFDDDEEYDFDDGGGDDGKAYNSLLLNS</sequence>
<dbReference type="Pfam" id="PF11705">
    <property type="entry name" value="RNA_pol_3_Rpc31"/>
    <property type="match status" value="1"/>
</dbReference>
<keyword evidence="6" id="KW-1185">Reference proteome</keyword>
<dbReference type="AlphaFoldDB" id="D8R486"/>
<comment type="subcellular location">
    <subcellularLocation>
        <location evidence="1">Nucleus</location>
    </subcellularLocation>
</comment>
<reference evidence="5 6" key="1">
    <citation type="journal article" date="2011" name="Science">
        <title>The Selaginella genome identifies genetic changes associated with the evolution of vascular plants.</title>
        <authorList>
            <person name="Banks J.A."/>
            <person name="Nishiyama T."/>
            <person name="Hasebe M."/>
            <person name="Bowman J.L."/>
            <person name="Gribskov M."/>
            <person name="dePamphilis C."/>
            <person name="Albert V.A."/>
            <person name="Aono N."/>
            <person name="Aoyama T."/>
            <person name="Ambrose B.A."/>
            <person name="Ashton N.W."/>
            <person name="Axtell M.J."/>
            <person name="Barker E."/>
            <person name="Barker M.S."/>
            <person name="Bennetzen J.L."/>
            <person name="Bonawitz N.D."/>
            <person name="Chapple C."/>
            <person name="Cheng C."/>
            <person name="Correa L.G."/>
            <person name="Dacre M."/>
            <person name="DeBarry J."/>
            <person name="Dreyer I."/>
            <person name="Elias M."/>
            <person name="Engstrom E.M."/>
            <person name="Estelle M."/>
            <person name="Feng L."/>
            <person name="Finet C."/>
            <person name="Floyd S.K."/>
            <person name="Frommer W.B."/>
            <person name="Fujita T."/>
            <person name="Gramzow L."/>
            <person name="Gutensohn M."/>
            <person name="Harholt J."/>
            <person name="Hattori M."/>
            <person name="Heyl A."/>
            <person name="Hirai T."/>
            <person name="Hiwatashi Y."/>
            <person name="Ishikawa M."/>
            <person name="Iwata M."/>
            <person name="Karol K.G."/>
            <person name="Koehler B."/>
            <person name="Kolukisaoglu U."/>
            <person name="Kubo M."/>
            <person name="Kurata T."/>
            <person name="Lalonde S."/>
            <person name="Li K."/>
            <person name="Li Y."/>
            <person name="Litt A."/>
            <person name="Lyons E."/>
            <person name="Manning G."/>
            <person name="Maruyama T."/>
            <person name="Michael T.P."/>
            <person name="Mikami K."/>
            <person name="Miyazaki S."/>
            <person name="Morinaga S."/>
            <person name="Murata T."/>
            <person name="Mueller-Roeber B."/>
            <person name="Nelson D.R."/>
            <person name="Obara M."/>
            <person name="Oguri Y."/>
            <person name="Olmstead R.G."/>
            <person name="Onodera N."/>
            <person name="Petersen B.L."/>
            <person name="Pils B."/>
            <person name="Prigge M."/>
            <person name="Rensing S.A."/>
            <person name="Riano-Pachon D.M."/>
            <person name="Roberts A.W."/>
            <person name="Sato Y."/>
            <person name="Scheller H.V."/>
            <person name="Schulz B."/>
            <person name="Schulz C."/>
            <person name="Shakirov E.V."/>
            <person name="Shibagaki N."/>
            <person name="Shinohara N."/>
            <person name="Shippen D.E."/>
            <person name="Soerensen I."/>
            <person name="Sotooka R."/>
            <person name="Sugimoto N."/>
            <person name="Sugita M."/>
            <person name="Sumikawa N."/>
            <person name="Tanurdzic M."/>
            <person name="Theissen G."/>
            <person name="Ulvskov P."/>
            <person name="Wakazuki S."/>
            <person name="Weng J.K."/>
            <person name="Willats W.W."/>
            <person name="Wipf D."/>
            <person name="Wolf P.G."/>
            <person name="Yang L."/>
            <person name="Zimmer A.D."/>
            <person name="Zhu Q."/>
            <person name="Mitros T."/>
            <person name="Hellsten U."/>
            <person name="Loque D."/>
            <person name="Otillar R."/>
            <person name="Salamov A."/>
            <person name="Schmutz J."/>
            <person name="Shapiro H."/>
            <person name="Lindquist E."/>
            <person name="Lucas S."/>
            <person name="Rokhsar D."/>
            <person name="Grigoriev I.V."/>
        </authorList>
    </citation>
    <scope>NUCLEOTIDE SEQUENCE [LARGE SCALE GENOMIC DNA]</scope>
</reference>
<dbReference type="HOGENOM" id="CLU_1148868_0_0_1"/>
<accession>D8R486</accession>
<feature type="region of interest" description="Disordered" evidence="4">
    <location>
        <begin position="1"/>
        <end position="46"/>
    </location>
</feature>
<proteinExistence type="inferred from homology"/>
<dbReference type="InParanoid" id="D8R486"/>
<evidence type="ECO:0000256" key="4">
    <source>
        <dbReference type="SAM" id="MobiDB-lite"/>
    </source>
</evidence>
<dbReference type="Gramene" id="EFJ33420">
    <property type="protein sequence ID" value="EFJ33420"/>
    <property type="gene ID" value="SELMODRAFT_407201"/>
</dbReference>
<feature type="compositionally biased region" description="Acidic residues" evidence="4">
    <location>
        <begin position="215"/>
        <end position="229"/>
    </location>
</feature>